<proteinExistence type="predicted"/>
<sequence>MKEMTANIATGAGAEWAVVNIASAGRRHEIPHLADNIRRARKRGKRKQAGKQSEVALWIEWSTEIEEAYTLPLDPREKLLLLVFIFSANSVISESAFSGISFYHGVDAEEIVRKECVICSTTVDLDSWIGRGLFDCFAGNGGIGLQRWDCIPYLE</sequence>
<protein>
    <submittedName>
        <fullName evidence="1">Uncharacterized protein</fullName>
    </submittedName>
</protein>
<evidence type="ECO:0000313" key="2">
    <source>
        <dbReference type="Proteomes" id="UP001161757"/>
    </source>
</evidence>
<comment type="caution">
    <text evidence="1">The sequence shown here is derived from an EMBL/GenBank/DDBJ whole genome shotgun (WGS) entry which is preliminary data.</text>
</comment>
<reference evidence="1" key="1">
    <citation type="submission" date="2023-01" db="EMBL/GenBank/DDBJ databases">
        <title>Exophiala dermititidis isolated from Cystic Fibrosis Patient.</title>
        <authorList>
            <person name="Kurbessoian T."/>
            <person name="Crocker A."/>
            <person name="Murante D."/>
            <person name="Hogan D.A."/>
            <person name="Stajich J.E."/>
        </authorList>
    </citation>
    <scope>NUCLEOTIDE SEQUENCE</scope>
    <source>
        <strain evidence="1">Ex8</strain>
    </source>
</reference>
<accession>A0AAN6EWJ0</accession>
<organism evidence="1 2">
    <name type="scientific">Exophiala dermatitidis</name>
    <name type="common">Black yeast-like fungus</name>
    <name type="synonym">Wangiella dermatitidis</name>
    <dbReference type="NCBI Taxonomy" id="5970"/>
    <lineage>
        <taxon>Eukaryota</taxon>
        <taxon>Fungi</taxon>
        <taxon>Dikarya</taxon>
        <taxon>Ascomycota</taxon>
        <taxon>Pezizomycotina</taxon>
        <taxon>Eurotiomycetes</taxon>
        <taxon>Chaetothyriomycetidae</taxon>
        <taxon>Chaetothyriales</taxon>
        <taxon>Herpotrichiellaceae</taxon>
        <taxon>Exophiala</taxon>
    </lineage>
</organism>
<dbReference type="EMBL" id="JAJGCB010000004">
    <property type="protein sequence ID" value="KAJ8992902.1"/>
    <property type="molecule type" value="Genomic_DNA"/>
</dbReference>
<dbReference type="AlphaFoldDB" id="A0AAN6EWJ0"/>
<dbReference type="Proteomes" id="UP001161757">
    <property type="component" value="Unassembled WGS sequence"/>
</dbReference>
<evidence type="ECO:0000313" key="1">
    <source>
        <dbReference type="EMBL" id="KAJ8992902.1"/>
    </source>
</evidence>
<gene>
    <name evidence="1" type="ORF">HRR80_002946</name>
</gene>
<name>A0AAN6EWJ0_EXODE</name>